<evidence type="ECO:0000313" key="4">
    <source>
        <dbReference type="EMBL" id="OQR92649.1"/>
    </source>
</evidence>
<dbReference type="InterPro" id="IPR036291">
    <property type="entry name" value="NAD(P)-bd_dom_sf"/>
</dbReference>
<dbReference type="SUPFAM" id="SSF51735">
    <property type="entry name" value="NAD(P)-binding Rossmann-fold domains"/>
    <property type="match status" value="1"/>
</dbReference>
<sequence>MLQYGHVDGLVQNAGVVGDASFDVNLFGVCAVFEAFQPLLEASSGRAMHIIVASEFGAWTAHVMAPELQNKLDDFANWKPKEAQALAGDYITHERGGEARYTWPRAEYTRGRYGVSKALVLALGRRWAHQHRSIATVLTCPGYCKTTMNIDFTGSRSAADGASSVLYPLLYPDNVSSGGFYQDGKSHPWVCPNPFAP</sequence>
<dbReference type="Proteomes" id="UP000243579">
    <property type="component" value="Unassembled WGS sequence"/>
</dbReference>
<evidence type="ECO:0000256" key="1">
    <source>
        <dbReference type="ARBA" id="ARBA00006484"/>
    </source>
</evidence>
<comment type="caution">
    <text evidence="4">The sequence shown here is derived from an EMBL/GenBank/DDBJ whole genome shotgun (WGS) entry which is preliminary data.</text>
</comment>
<keyword evidence="3" id="KW-0560">Oxidoreductase</keyword>
<dbReference type="InterPro" id="IPR002347">
    <property type="entry name" value="SDR_fam"/>
</dbReference>
<dbReference type="PANTHER" id="PTHR43490:SF99">
    <property type="entry name" value="SHORT-CHAIN DEHYDROGENASE_REDUCTASE"/>
    <property type="match status" value="1"/>
</dbReference>
<dbReference type="STRING" id="1202772.A0A1V9Z3S6"/>
<gene>
    <name evidence="4" type="ORF">ACHHYP_03362</name>
</gene>
<protein>
    <submittedName>
        <fullName evidence="4">Uncharacterized protein</fullName>
    </submittedName>
</protein>
<evidence type="ECO:0000256" key="2">
    <source>
        <dbReference type="ARBA" id="ARBA00022857"/>
    </source>
</evidence>
<name>A0A1V9Z3S6_ACHHY</name>
<dbReference type="PRINTS" id="PR00081">
    <property type="entry name" value="GDHRDH"/>
</dbReference>
<comment type="similarity">
    <text evidence="1">Belongs to the short-chain dehydrogenases/reductases (SDR) family.</text>
</comment>
<keyword evidence="2" id="KW-0521">NADP</keyword>
<dbReference type="GO" id="GO:0016491">
    <property type="term" value="F:oxidoreductase activity"/>
    <property type="evidence" value="ECO:0007669"/>
    <property type="project" value="UniProtKB-KW"/>
</dbReference>
<dbReference type="EMBL" id="JNBR01000450">
    <property type="protein sequence ID" value="OQR92649.1"/>
    <property type="molecule type" value="Genomic_DNA"/>
</dbReference>
<dbReference type="OrthoDB" id="62125at2759"/>
<dbReference type="AlphaFoldDB" id="A0A1V9Z3S6"/>
<dbReference type="PANTHER" id="PTHR43490">
    <property type="entry name" value="(+)-NEOMENTHOL DEHYDROGENASE"/>
    <property type="match status" value="1"/>
</dbReference>
<keyword evidence="5" id="KW-1185">Reference proteome</keyword>
<organism evidence="4 5">
    <name type="scientific">Achlya hypogyna</name>
    <name type="common">Oomycete</name>
    <name type="synonym">Protoachlya hypogyna</name>
    <dbReference type="NCBI Taxonomy" id="1202772"/>
    <lineage>
        <taxon>Eukaryota</taxon>
        <taxon>Sar</taxon>
        <taxon>Stramenopiles</taxon>
        <taxon>Oomycota</taxon>
        <taxon>Saprolegniomycetes</taxon>
        <taxon>Saprolegniales</taxon>
        <taxon>Achlyaceae</taxon>
        <taxon>Achlya</taxon>
    </lineage>
</organism>
<accession>A0A1V9Z3S6</accession>
<evidence type="ECO:0000313" key="5">
    <source>
        <dbReference type="Proteomes" id="UP000243579"/>
    </source>
</evidence>
<dbReference type="GO" id="GO:0016020">
    <property type="term" value="C:membrane"/>
    <property type="evidence" value="ECO:0007669"/>
    <property type="project" value="TreeGrafter"/>
</dbReference>
<evidence type="ECO:0000256" key="3">
    <source>
        <dbReference type="ARBA" id="ARBA00023002"/>
    </source>
</evidence>
<dbReference type="Gene3D" id="3.40.50.720">
    <property type="entry name" value="NAD(P)-binding Rossmann-like Domain"/>
    <property type="match status" value="1"/>
</dbReference>
<proteinExistence type="inferred from homology"/>
<reference evidence="4 5" key="1">
    <citation type="journal article" date="2014" name="Genome Biol. Evol.">
        <title>The secreted proteins of Achlya hypogyna and Thraustotheca clavata identify the ancestral oomycete secretome and reveal gene acquisitions by horizontal gene transfer.</title>
        <authorList>
            <person name="Misner I."/>
            <person name="Blouin N."/>
            <person name="Leonard G."/>
            <person name="Richards T.A."/>
            <person name="Lane C.E."/>
        </authorList>
    </citation>
    <scope>NUCLEOTIDE SEQUENCE [LARGE SCALE GENOMIC DNA]</scope>
    <source>
        <strain evidence="4 5">ATCC 48635</strain>
    </source>
</reference>